<feature type="domain" description="Protein kinase" evidence="15">
    <location>
        <begin position="1"/>
        <end position="241"/>
    </location>
</feature>
<dbReference type="Pfam" id="PF00069">
    <property type="entry name" value="Pkinase"/>
    <property type="match status" value="1"/>
</dbReference>
<dbReference type="EC" id="2.7.11.22" evidence="2"/>
<gene>
    <name evidence="16" type="ORF">ACJRO7_029990</name>
</gene>
<keyword evidence="11" id="KW-0131">Cell cycle</keyword>
<evidence type="ECO:0000256" key="4">
    <source>
        <dbReference type="ARBA" id="ARBA00022553"/>
    </source>
</evidence>
<dbReference type="SMART" id="SM00220">
    <property type="entry name" value="S_TKc"/>
    <property type="match status" value="1"/>
</dbReference>
<feature type="region of interest" description="Disordered" evidence="14">
    <location>
        <begin position="21"/>
        <end position="46"/>
    </location>
</feature>
<proteinExistence type="inferred from homology"/>
<comment type="catalytic activity">
    <reaction evidence="13">
        <text>L-seryl-[protein] + ATP = O-phospho-L-seryl-[protein] + ADP + H(+)</text>
        <dbReference type="Rhea" id="RHEA:17989"/>
        <dbReference type="Rhea" id="RHEA-COMP:9863"/>
        <dbReference type="Rhea" id="RHEA-COMP:11604"/>
        <dbReference type="ChEBI" id="CHEBI:15378"/>
        <dbReference type="ChEBI" id="CHEBI:29999"/>
        <dbReference type="ChEBI" id="CHEBI:30616"/>
        <dbReference type="ChEBI" id="CHEBI:83421"/>
        <dbReference type="ChEBI" id="CHEBI:456216"/>
        <dbReference type="EC" id="2.7.11.22"/>
    </reaction>
</comment>
<dbReference type="EMBL" id="JBJKBG010000008">
    <property type="protein sequence ID" value="KAL3724906.1"/>
    <property type="molecule type" value="Genomic_DNA"/>
</dbReference>
<keyword evidence="9" id="KW-0418">Kinase</keyword>
<dbReference type="PROSITE" id="PS50011">
    <property type="entry name" value="PROTEIN_KINASE_DOM"/>
    <property type="match status" value="1"/>
</dbReference>
<evidence type="ECO:0000256" key="10">
    <source>
        <dbReference type="ARBA" id="ARBA00022840"/>
    </source>
</evidence>
<dbReference type="AlphaFoldDB" id="A0ABD3JA96"/>
<evidence type="ECO:0000256" key="3">
    <source>
        <dbReference type="ARBA" id="ARBA00022527"/>
    </source>
</evidence>
<dbReference type="InterPro" id="IPR011009">
    <property type="entry name" value="Kinase-like_dom_sf"/>
</dbReference>
<evidence type="ECO:0000256" key="6">
    <source>
        <dbReference type="ARBA" id="ARBA00022679"/>
    </source>
</evidence>
<evidence type="ECO:0000256" key="1">
    <source>
        <dbReference type="ARBA" id="ARBA00006485"/>
    </source>
</evidence>
<dbReference type="PANTHER" id="PTHR24056:SF548">
    <property type="entry name" value="CYCLIN-DEPENDENT KINASE A-1"/>
    <property type="match status" value="1"/>
</dbReference>
<keyword evidence="6" id="KW-0808">Transferase</keyword>
<evidence type="ECO:0000259" key="15">
    <source>
        <dbReference type="PROSITE" id="PS50011"/>
    </source>
</evidence>
<dbReference type="Gene3D" id="1.10.510.10">
    <property type="entry name" value="Transferase(Phosphotransferase) domain 1"/>
    <property type="match status" value="1"/>
</dbReference>
<organism evidence="16 17">
    <name type="scientific">Eucalyptus globulus</name>
    <name type="common">Tasmanian blue gum</name>
    <dbReference type="NCBI Taxonomy" id="34317"/>
    <lineage>
        <taxon>Eukaryota</taxon>
        <taxon>Viridiplantae</taxon>
        <taxon>Streptophyta</taxon>
        <taxon>Embryophyta</taxon>
        <taxon>Tracheophyta</taxon>
        <taxon>Spermatophyta</taxon>
        <taxon>Magnoliopsida</taxon>
        <taxon>eudicotyledons</taxon>
        <taxon>Gunneridae</taxon>
        <taxon>Pentapetalae</taxon>
        <taxon>rosids</taxon>
        <taxon>malvids</taxon>
        <taxon>Myrtales</taxon>
        <taxon>Myrtaceae</taxon>
        <taxon>Myrtoideae</taxon>
        <taxon>Eucalypteae</taxon>
        <taxon>Eucalyptus</taxon>
    </lineage>
</organism>
<evidence type="ECO:0000256" key="14">
    <source>
        <dbReference type="SAM" id="MobiDB-lite"/>
    </source>
</evidence>
<dbReference type="GO" id="GO:0051301">
    <property type="term" value="P:cell division"/>
    <property type="evidence" value="ECO:0007669"/>
    <property type="project" value="UniProtKB-KW"/>
</dbReference>
<protein>
    <recommendedName>
        <fullName evidence="2">cyclin-dependent kinase</fullName>
        <ecNumber evidence="2">2.7.11.22</ecNumber>
    </recommendedName>
</protein>
<evidence type="ECO:0000256" key="13">
    <source>
        <dbReference type="ARBA" id="ARBA00048367"/>
    </source>
</evidence>
<keyword evidence="17" id="KW-1185">Reference proteome</keyword>
<dbReference type="GO" id="GO:0004693">
    <property type="term" value="F:cyclin-dependent protein serine/threonine kinase activity"/>
    <property type="evidence" value="ECO:0007669"/>
    <property type="project" value="UniProtKB-EC"/>
</dbReference>
<dbReference type="SUPFAM" id="SSF56112">
    <property type="entry name" value="Protein kinase-like (PK-like)"/>
    <property type="match status" value="1"/>
</dbReference>
<accession>A0ABD3JA96</accession>
<keyword evidence="3" id="KW-0723">Serine/threonine-protein kinase</keyword>
<reference evidence="16 17" key="1">
    <citation type="submission" date="2024-11" db="EMBL/GenBank/DDBJ databases">
        <title>Chromosome-level genome assembly of Eucalyptus globulus Labill. provides insights into its genome evolution.</title>
        <authorList>
            <person name="Li X."/>
        </authorList>
    </citation>
    <scope>NUCLEOTIDE SEQUENCE [LARGE SCALE GENOMIC DNA]</scope>
    <source>
        <strain evidence="16">CL2024</strain>
        <tissue evidence="16">Fresh tender leaves</tissue>
    </source>
</reference>
<keyword evidence="10" id="KW-0067">ATP-binding</keyword>
<keyword evidence="4" id="KW-0597">Phosphoprotein</keyword>
<evidence type="ECO:0000313" key="17">
    <source>
        <dbReference type="Proteomes" id="UP001634007"/>
    </source>
</evidence>
<evidence type="ECO:0000256" key="5">
    <source>
        <dbReference type="ARBA" id="ARBA00022618"/>
    </source>
</evidence>
<evidence type="ECO:0000256" key="7">
    <source>
        <dbReference type="ARBA" id="ARBA00022741"/>
    </source>
</evidence>
<dbReference type="PANTHER" id="PTHR24056">
    <property type="entry name" value="CELL DIVISION PROTEIN KINASE"/>
    <property type="match status" value="1"/>
</dbReference>
<dbReference type="InterPro" id="IPR008271">
    <property type="entry name" value="Ser/Thr_kinase_AS"/>
</dbReference>
<evidence type="ECO:0000256" key="8">
    <source>
        <dbReference type="ARBA" id="ARBA00022776"/>
    </source>
</evidence>
<keyword evidence="5" id="KW-0132">Cell division</keyword>
<evidence type="ECO:0000313" key="16">
    <source>
        <dbReference type="EMBL" id="KAL3724906.1"/>
    </source>
</evidence>
<dbReference type="InterPro" id="IPR000719">
    <property type="entry name" value="Prot_kinase_dom"/>
</dbReference>
<keyword evidence="8" id="KW-0498">Mitosis</keyword>
<keyword evidence="7" id="KW-0547">Nucleotide-binding</keyword>
<dbReference type="Proteomes" id="UP001634007">
    <property type="component" value="Unassembled WGS sequence"/>
</dbReference>
<dbReference type="GO" id="GO:0005524">
    <property type="term" value="F:ATP binding"/>
    <property type="evidence" value="ECO:0007669"/>
    <property type="project" value="UniProtKB-KW"/>
</dbReference>
<evidence type="ECO:0000256" key="12">
    <source>
        <dbReference type="ARBA" id="ARBA00047811"/>
    </source>
</evidence>
<comment type="similarity">
    <text evidence="1">Belongs to the protein kinase superfamily. CMGC Ser/Thr protein kinase family. CDC2/CDKX subfamily.</text>
</comment>
<evidence type="ECO:0000256" key="9">
    <source>
        <dbReference type="ARBA" id="ARBA00022777"/>
    </source>
</evidence>
<evidence type="ECO:0000256" key="2">
    <source>
        <dbReference type="ARBA" id="ARBA00012425"/>
    </source>
</evidence>
<comment type="catalytic activity">
    <reaction evidence="12">
        <text>L-threonyl-[protein] + ATP = O-phospho-L-threonyl-[protein] + ADP + H(+)</text>
        <dbReference type="Rhea" id="RHEA:46608"/>
        <dbReference type="Rhea" id="RHEA-COMP:11060"/>
        <dbReference type="Rhea" id="RHEA-COMP:11605"/>
        <dbReference type="ChEBI" id="CHEBI:15378"/>
        <dbReference type="ChEBI" id="CHEBI:30013"/>
        <dbReference type="ChEBI" id="CHEBI:30616"/>
        <dbReference type="ChEBI" id="CHEBI:61977"/>
        <dbReference type="ChEBI" id="CHEBI:456216"/>
        <dbReference type="EC" id="2.7.11.22"/>
    </reaction>
</comment>
<evidence type="ECO:0000256" key="11">
    <source>
        <dbReference type="ARBA" id="ARBA00023306"/>
    </source>
</evidence>
<name>A0ABD3JA96_EUCGL</name>
<dbReference type="PROSITE" id="PS00108">
    <property type="entry name" value="PROTEIN_KINASE_ST"/>
    <property type="match status" value="1"/>
</dbReference>
<sequence>MKHGIVVFSKWMDYATIKQQRRPDVHPTENKEDLDLKKHMDSSPDFAKDSRPVKAIFLMRIFLCQILRGIPHCHLHGVLHPDLKPQNLLIDRCKNALKLANFALAMAFGIPVRTFTHHRAPGILPGSSHYSTPIDVRSVGWMFAEMMNQRPLFPGDSEINELFKYSVTAFSDFKSAFLRWPLKGTFYAELLNIQDVVPGLDAAGIDLLSVIRCTIHLNLVLMHNYHQSPGYFTKRIGKLKI</sequence>
<dbReference type="InterPro" id="IPR050108">
    <property type="entry name" value="CDK"/>
</dbReference>
<comment type="caution">
    <text evidence="16">The sequence shown here is derived from an EMBL/GenBank/DDBJ whole genome shotgun (WGS) entry which is preliminary data.</text>
</comment>